<evidence type="ECO:0008006" key="4">
    <source>
        <dbReference type="Google" id="ProtNLM"/>
    </source>
</evidence>
<evidence type="ECO:0000313" key="3">
    <source>
        <dbReference type="Proteomes" id="UP001209257"/>
    </source>
</evidence>
<gene>
    <name evidence="2" type="ORF">OCL06_15335</name>
</gene>
<sequence length="203" mass="21155">MATSKSSASPLFGWLEAGSDLMAAQLSDVTETVNKRLDETHALFEELQARGAVMDKQIKAQLAPSQVFTSFQELIMANPIFSMFGQGSKAEKREQQLQALSTKVDLLIEQVALLAAKEAAEKKAAEKPAAKKPATAAAKQTTKKSTTDSGSGRGSASTAKKSSASSTSGTKKAATKKTSASSSAETSTKAKSASSTKSESKNS</sequence>
<name>A0ABT2VSP3_9ALTE</name>
<dbReference type="EMBL" id="JAOTJC010000013">
    <property type="protein sequence ID" value="MCU7555962.1"/>
    <property type="molecule type" value="Genomic_DNA"/>
</dbReference>
<protein>
    <recommendedName>
        <fullName evidence="4">Phasin domain-containing protein</fullName>
    </recommendedName>
</protein>
<evidence type="ECO:0000256" key="1">
    <source>
        <dbReference type="SAM" id="MobiDB-lite"/>
    </source>
</evidence>
<reference evidence="3" key="1">
    <citation type="submission" date="2023-07" db="EMBL/GenBank/DDBJ databases">
        <title>Study on multiphase classification of strain Alteromonas salexigens isolated from the Yellow Sea.</title>
        <authorList>
            <person name="Sun L."/>
        </authorList>
    </citation>
    <scope>NUCLEOTIDE SEQUENCE [LARGE SCALE GENOMIC DNA]</scope>
    <source>
        <strain evidence="3">ASW11-19</strain>
    </source>
</reference>
<dbReference type="RefSeq" id="WP_262996145.1">
    <property type="nucleotide sequence ID" value="NZ_JAOTJC010000013.1"/>
</dbReference>
<comment type="caution">
    <text evidence="2">The sequence shown here is derived from an EMBL/GenBank/DDBJ whole genome shotgun (WGS) entry which is preliminary data.</text>
</comment>
<evidence type="ECO:0000313" key="2">
    <source>
        <dbReference type="EMBL" id="MCU7555962.1"/>
    </source>
</evidence>
<accession>A0ABT2VSP3</accession>
<keyword evidence="3" id="KW-1185">Reference proteome</keyword>
<organism evidence="2 3">
    <name type="scientific">Alteromonas salexigens</name>
    <dbReference type="NCBI Taxonomy" id="2982530"/>
    <lineage>
        <taxon>Bacteria</taxon>
        <taxon>Pseudomonadati</taxon>
        <taxon>Pseudomonadota</taxon>
        <taxon>Gammaproteobacteria</taxon>
        <taxon>Alteromonadales</taxon>
        <taxon>Alteromonadaceae</taxon>
        <taxon>Alteromonas/Salinimonas group</taxon>
        <taxon>Alteromonas</taxon>
    </lineage>
</organism>
<dbReference type="Proteomes" id="UP001209257">
    <property type="component" value="Unassembled WGS sequence"/>
</dbReference>
<feature type="compositionally biased region" description="Low complexity" evidence="1">
    <location>
        <begin position="131"/>
        <end position="197"/>
    </location>
</feature>
<feature type="region of interest" description="Disordered" evidence="1">
    <location>
        <begin position="123"/>
        <end position="203"/>
    </location>
</feature>
<proteinExistence type="predicted"/>